<evidence type="ECO:0000256" key="7">
    <source>
        <dbReference type="ARBA" id="ARBA00022660"/>
    </source>
</evidence>
<dbReference type="InterPro" id="IPR036257">
    <property type="entry name" value="Cyt_c_oxidase_su2_TM_sf"/>
</dbReference>
<evidence type="ECO:0000256" key="4">
    <source>
        <dbReference type="ARBA" id="ARBA00016131"/>
    </source>
</evidence>
<dbReference type="InterPro" id="IPR006333">
    <property type="entry name" value="Cyt_o_ubiquinol_oxidase_su2"/>
</dbReference>
<feature type="domain" description="Cytochrome oxidase subunit II copper A binding" evidence="20">
    <location>
        <begin position="127"/>
        <end position="239"/>
    </location>
</feature>
<evidence type="ECO:0000256" key="15">
    <source>
        <dbReference type="ARBA" id="ARBA00023136"/>
    </source>
</evidence>
<evidence type="ECO:0000256" key="17">
    <source>
        <dbReference type="PIRNR" id="PIRNR000292"/>
    </source>
</evidence>
<evidence type="ECO:0000256" key="2">
    <source>
        <dbReference type="ARBA" id="ARBA00004651"/>
    </source>
</evidence>
<comment type="function">
    <text evidence="16">Subunits I and II form the functional core of the enzyme complex. Electrons originating in cytochrome c are transferred via heme a and Cu(A) to the binuclear center formed by heme a3 and Cu(B).</text>
</comment>
<keyword evidence="7 17" id="KW-0679">Respiratory chain</keyword>
<keyword evidence="10" id="KW-0732">Signal</keyword>
<dbReference type="PROSITE" id="PS50857">
    <property type="entry name" value="COX2_CUA"/>
    <property type="match status" value="1"/>
</dbReference>
<dbReference type="PIRSF" id="PIRSF000292">
    <property type="entry name" value="Ubi_od_II"/>
    <property type="match status" value="1"/>
</dbReference>
<comment type="function">
    <text evidence="17">Catalyzes quinol oxidation with the concomitant reduction of oxygen to water. Subunit II transfers the electrons from a quinol to the binuclear center of the catalytic subunit I.</text>
</comment>
<keyword evidence="13 17" id="KW-0560">Oxidoreductase</keyword>
<comment type="catalytic activity">
    <reaction evidence="1 17">
        <text>2 a quinol + O2 = 2 a quinone + 2 H2O</text>
        <dbReference type="Rhea" id="RHEA:55376"/>
        <dbReference type="ChEBI" id="CHEBI:15377"/>
        <dbReference type="ChEBI" id="CHEBI:15379"/>
        <dbReference type="ChEBI" id="CHEBI:24646"/>
        <dbReference type="ChEBI" id="CHEBI:132124"/>
    </reaction>
</comment>
<accession>A0A6I2M9W2</accession>
<keyword evidence="14" id="KW-0186">Copper</keyword>
<feature type="transmembrane region" description="Helical" evidence="19">
    <location>
        <begin position="45"/>
        <end position="69"/>
    </location>
</feature>
<comment type="subcellular location">
    <subcellularLocation>
        <location evidence="2">Cell membrane</location>
        <topology evidence="2">Multi-pass membrane protein</topology>
    </subcellularLocation>
</comment>
<keyword evidence="23" id="KW-1185">Reference proteome</keyword>
<dbReference type="NCBIfam" id="TIGR01432">
    <property type="entry name" value="QOXA"/>
    <property type="match status" value="1"/>
</dbReference>
<evidence type="ECO:0000256" key="3">
    <source>
        <dbReference type="ARBA" id="ARBA00007866"/>
    </source>
</evidence>
<dbReference type="Gene3D" id="2.60.40.420">
    <property type="entry name" value="Cupredoxins - blue copper proteins"/>
    <property type="match status" value="1"/>
</dbReference>
<keyword evidence="5 17" id="KW-0813">Transport</keyword>
<dbReference type="GO" id="GO:0009486">
    <property type="term" value="F:cytochrome bo3 ubiquinol oxidase activity"/>
    <property type="evidence" value="ECO:0007669"/>
    <property type="project" value="InterPro"/>
</dbReference>
<dbReference type="SUPFAM" id="SSF49503">
    <property type="entry name" value="Cupredoxins"/>
    <property type="match status" value="1"/>
</dbReference>
<evidence type="ECO:0000313" key="22">
    <source>
        <dbReference type="EMBL" id="MRX54092.1"/>
    </source>
</evidence>
<dbReference type="InterPro" id="IPR045187">
    <property type="entry name" value="CcO_II"/>
</dbReference>
<dbReference type="Pfam" id="PF02790">
    <property type="entry name" value="COX2_TM"/>
    <property type="match status" value="1"/>
</dbReference>
<dbReference type="InterPro" id="IPR008972">
    <property type="entry name" value="Cupredoxin"/>
</dbReference>
<keyword evidence="6 17" id="KW-1003">Cell membrane</keyword>
<dbReference type="InterPro" id="IPR006332">
    <property type="entry name" value="QoxA"/>
</dbReference>
<proteinExistence type="inferred from homology"/>
<evidence type="ECO:0000256" key="14">
    <source>
        <dbReference type="ARBA" id="ARBA00023008"/>
    </source>
</evidence>
<dbReference type="PANTHER" id="PTHR22888">
    <property type="entry name" value="CYTOCHROME C OXIDASE, SUBUNIT II"/>
    <property type="match status" value="1"/>
</dbReference>
<keyword evidence="15 17" id="KW-0472">Membrane</keyword>
<dbReference type="PROSITE" id="PS51257">
    <property type="entry name" value="PROKAR_LIPOPROTEIN"/>
    <property type="match status" value="1"/>
</dbReference>
<dbReference type="PRINTS" id="PR01166">
    <property type="entry name" value="CYCOXIDASEII"/>
</dbReference>
<evidence type="ECO:0000256" key="11">
    <source>
        <dbReference type="ARBA" id="ARBA00022982"/>
    </source>
</evidence>
<evidence type="ECO:0000256" key="16">
    <source>
        <dbReference type="ARBA" id="ARBA00024688"/>
    </source>
</evidence>
<evidence type="ECO:0000256" key="18">
    <source>
        <dbReference type="SAM" id="MobiDB-lite"/>
    </source>
</evidence>
<dbReference type="AlphaFoldDB" id="A0A6I2M9W2"/>
<keyword evidence="8 19" id="KW-0812">Transmembrane</keyword>
<feature type="transmembrane region" description="Helical" evidence="19">
    <location>
        <begin position="90"/>
        <end position="108"/>
    </location>
</feature>
<keyword evidence="9" id="KW-0479">Metal-binding</keyword>
<comment type="caution">
    <text evidence="22">The sequence shown here is derived from an EMBL/GenBank/DDBJ whole genome shotgun (WGS) entry which is preliminary data.</text>
</comment>
<dbReference type="EMBL" id="WKKF01000002">
    <property type="protein sequence ID" value="MRX54092.1"/>
    <property type="molecule type" value="Genomic_DNA"/>
</dbReference>
<evidence type="ECO:0000313" key="23">
    <source>
        <dbReference type="Proteomes" id="UP000441585"/>
    </source>
</evidence>
<comment type="similarity">
    <text evidence="3 17">Belongs to the cytochrome c oxidase subunit 2 family.</text>
</comment>
<gene>
    <name evidence="22" type="primary">qoxA</name>
    <name evidence="22" type="ORF">GJU41_08925</name>
</gene>
<evidence type="ECO:0000256" key="1">
    <source>
        <dbReference type="ARBA" id="ARBA00000725"/>
    </source>
</evidence>
<dbReference type="GO" id="GO:0005886">
    <property type="term" value="C:plasma membrane"/>
    <property type="evidence" value="ECO:0007669"/>
    <property type="project" value="UniProtKB-SubCell"/>
</dbReference>
<dbReference type="SUPFAM" id="SSF81464">
    <property type="entry name" value="Cytochrome c oxidase subunit II-like, transmembrane region"/>
    <property type="match status" value="1"/>
</dbReference>
<dbReference type="GO" id="GO:0042773">
    <property type="term" value="P:ATP synthesis coupled electron transport"/>
    <property type="evidence" value="ECO:0007669"/>
    <property type="project" value="TreeGrafter"/>
</dbReference>
<evidence type="ECO:0000256" key="19">
    <source>
        <dbReference type="SAM" id="Phobius"/>
    </source>
</evidence>
<dbReference type="PROSITE" id="PS50999">
    <property type="entry name" value="COX2_TM"/>
    <property type="match status" value="1"/>
</dbReference>
<dbReference type="InterPro" id="IPR002429">
    <property type="entry name" value="CcO_II-like_C"/>
</dbReference>
<evidence type="ECO:0000256" key="13">
    <source>
        <dbReference type="ARBA" id="ARBA00023002"/>
    </source>
</evidence>
<keyword evidence="12 19" id="KW-1133">Transmembrane helix</keyword>
<feature type="region of interest" description="Disordered" evidence="18">
    <location>
        <begin position="293"/>
        <end position="355"/>
    </location>
</feature>
<dbReference type="GO" id="GO:0004129">
    <property type="term" value="F:cytochrome-c oxidase activity"/>
    <property type="evidence" value="ECO:0007669"/>
    <property type="project" value="UniProtKB-UniRule"/>
</dbReference>
<feature type="compositionally biased region" description="Basic and acidic residues" evidence="18">
    <location>
        <begin position="293"/>
        <end position="340"/>
    </location>
</feature>
<dbReference type="CDD" id="cd04212">
    <property type="entry name" value="CuRO_UO_II"/>
    <property type="match status" value="1"/>
</dbReference>
<evidence type="ECO:0000256" key="12">
    <source>
        <dbReference type="ARBA" id="ARBA00022989"/>
    </source>
</evidence>
<dbReference type="InterPro" id="IPR011759">
    <property type="entry name" value="Cyt_c_oxidase_su2_TM_dom"/>
</dbReference>
<feature type="domain" description="Cytochrome oxidase subunit II transmembrane region profile" evidence="21">
    <location>
        <begin position="23"/>
        <end position="121"/>
    </location>
</feature>
<dbReference type="InterPro" id="IPR034227">
    <property type="entry name" value="CuRO_UO_II"/>
</dbReference>
<dbReference type="GO" id="GO:0016682">
    <property type="term" value="F:oxidoreductase activity, acting on diphenols and related substances as donors, oxygen as acceptor"/>
    <property type="evidence" value="ECO:0007669"/>
    <property type="project" value="InterPro"/>
</dbReference>
<evidence type="ECO:0000256" key="10">
    <source>
        <dbReference type="ARBA" id="ARBA00022729"/>
    </source>
</evidence>
<dbReference type="PANTHER" id="PTHR22888:SF18">
    <property type="entry name" value="CYTOCHROME BO(3) UBIQUINOL OXIDASE SUBUNIT 2"/>
    <property type="match status" value="1"/>
</dbReference>
<evidence type="ECO:0000256" key="5">
    <source>
        <dbReference type="ARBA" id="ARBA00022448"/>
    </source>
</evidence>
<keyword evidence="11 17" id="KW-0249">Electron transport</keyword>
<reference evidence="22 23" key="1">
    <citation type="submission" date="2019-11" db="EMBL/GenBank/DDBJ databases">
        <title>Bacillus idriensis genome.</title>
        <authorList>
            <person name="Konopka E.N."/>
            <person name="Newman J.D."/>
        </authorList>
    </citation>
    <scope>NUCLEOTIDE SEQUENCE [LARGE SCALE GENOMIC DNA]</scope>
    <source>
        <strain evidence="22 23">DSM 19097</strain>
    </source>
</reference>
<organism evidence="22 23">
    <name type="scientific">Metabacillus idriensis</name>
    <dbReference type="NCBI Taxonomy" id="324768"/>
    <lineage>
        <taxon>Bacteria</taxon>
        <taxon>Bacillati</taxon>
        <taxon>Bacillota</taxon>
        <taxon>Bacilli</taxon>
        <taxon>Bacillales</taxon>
        <taxon>Bacillaceae</taxon>
        <taxon>Metabacillus</taxon>
    </lineage>
</organism>
<dbReference type="NCBIfam" id="TIGR02866">
    <property type="entry name" value="CoxB"/>
    <property type="match status" value="1"/>
</dbReference>
<protein>
    <recommendedName>
        <fullName evidence="4 17">Quinol oxidase subunit 2</fullName>
        <ecNumber evidence="17">1.10.3.-</ecNumber>
    </recommendedName>
</protein>
<dbReference type="GO" id="GO:0005507">
    <property type="term" value="F:copper ion binding"/>
    <property type="evidence" value="ECO:0007669"/>
    <property type="project" value="InterPro"/>
</dbReference>
<dbReference type="InterPro" id="IPR014222">
    <property type="entry name" value="Cyt_c_oxidase_su2"/>
</dbReference>
<evidence type="ECO:0000256" key="8">
    <source>
        <dbReference type="ARBA" id="ARBA00022692"/>
    </source>
</evidence>
<dbReference type="EC" id="1.10.3.-" evidence="17"/>
<evidence type="ECO:0000256" key="6">
    <source>
        <dbReference type="ARBA" id="ARBA00022475"/>
    </source>
</evidence>
<evidence type="ECO:0000259" key="20">
    <source>
        <dbReference type="PROSITE" id="PS50857"/>
    </source>
</evidence>
<sequence length="355" mass="40386">MNLVFKLFKPFLALGLLLSVFLLGGCSELVILDPKGPVAAAQSDLILLSIGFMLFILAVVFVLFTLIVVKYRERKDNMEYEPPEMEGSKFLEIVWTVIPIIIVIALSIPTVQTIYALEEPPESSKDKAPLVIHATSVDWKWIFSYEEEGIETVNYLNIPEDRAVEFKLSSADTMTAFWIPQLGGQKYAMSGMQTKLFLQADEPGTYAGRNANFTGKGFERHTFNVEAMPEDKFEDWVEETKDSAPELTQDQYDQLMLPGTTGKMTFSNTHLDWVDHSKDSEYAVRVREQSGYELHKHDEVDHLEKLDPNKELNIDHSKKSEGHSEHGEDHSEHETDHSEHESEEQTEDHSAHDSH</sequence>
<dbReference type="Gene3D" id="1.10.287.90">
    <property type="match status" value="1"/>
</dbReference>
<name>A0A6I2M9W2_9BACI</name>
<evidence type="ECO:0000259" key="21">
    <source>
        <dbReference type="PROSITE" id="PS50999"/>
    </source>
</evidence>
<evidence type="ECO:0000256" key="9">
    <source>
        <dbReference type="ARBA" id="ARBA00022723"/>
    </source>
</evidence>
<dbReference type="Proteomes" id="UP000441585">
    <property type="component" value="Unassembled WGS sequence"/>
</dbReference>